<name>A0ACA9KWT0_9GLOM</name>
<proteinExistence type="predicted"/>
<reference evidence="1" key="1">
    <citation type="submission" date="2021-06" db="EMBL/GenBank/DDBJ databases">
        <authorList>
            <person name="Kallberg Y."/>
            <person name="Tangrot J."/>
            <person name="Rosling A."/>
        </authorList>
    </citation>
    <scope>NUCLEOTIDE SEQUENCE</scope>
    <source>
        <strain evidence="1">28 12/20/2015</strain>
    </source>
</reference>
<gene>
    <name evidence="1" type="ORF">SPELUC_LOCUS2682</name>
</gene>
<dbReference type="Proteomes" id="UP000789366">
    <property type="component" value="Unassembled WGS sequence"/>
</dbReference>
<dbReference type="EMBL" id="CAJVPW010001868">
    <property type="protein sequence ID" value="CAG8493810.1"/>
    <property type="molecule type" value="Genomic_DNA"/>
</dbReference>
<keyword evidence="2" id="KW-1185">Reference proteome</keyword>
<organism evidence="1 2">
    <name type="scientific">Cetraspora pellucida</name>
    <dbReference type="NCBI Taxonomy" id="1433469"/>
    <lineage>
        <taxon>Eukaryota</taxon>
        <taxon>Fungi</taxon>
        <taxon>Fungi incertae sedis</taxon>
        <taxon>Mucoromycota</taxon>
        <taxon>Glomeromycotina</taxon>
        <taxon>Glomeromycetes</taxon>
        <taxon>Diversisporales</taxon>
        <taxon>Gigasporaceae</taxon>
        <taxon>Cetraspora</taxon>
    </lineage>
</organism>
<evidence type="ECO:0000313" key="1">
    <source>
        <dbReference type="EMBL" id="CAG8493810.1"/>
    </source>
</evidence>
<evidence type="ECO:0000313" key="2">
    <source>
        <dbReference type="Proteomes" id="UP000789366"/>
    </source>
</evidence>
<sequence length="106" mass="12501">MDIDNNEYVSDIEYTLDVRQTFNTDTQSDAGSSIAIEKLSFVWKYFEEEDAKEDMEDIESETKLHLRLVHEIFRPDEIQSNPDEKHQLSIAKMFKKKKVPKNDESN</sequence>
<accession>A0ACA9KWT0</accession>
<protein>
    <submittedName>
        <fullName evidence="1">18099_t:CDS:1</fullName>
    </submittedName>
</protein>
<comment type="caution">
    <text evidence="1">The sequence shown here is derived from an EMBL/GenBank/DDBJ whole genome shotgun (WGS) entry which is preliminary data.</text>
</comment>